<dbReference type="Proteomes" id="UP000807353">
    <property type="component" value="Unassembled WGS sequence"/>
</dbReference>
<proteinExistence type="predicted"/>
<evidence type="ECO:0000313" key="3">
    <source>
        <dbReference type="Proteomes" id="UP000807353"/>
    </source>
</evidence>
<keyword evidence="1" id="KW-1133">Transmembrane helix</keyword>
<name>A0A9P5Y647_9AGAR</name>
<keyword evidence="1" id="KW-0472">Membrane</keyword>
<comment type="caution">
    <text evidence="2">The sequence shown here is derived from an EMBL/GenBank/DDBJ whole genome shotgun (WGS) entry which is preliminary data.</text>
</comment>
<keyword evidence="1" id="KW-0812">Transmembrane</keyword>
<evidence type="ECO:0000256" key="1">
    <source>
        <dbReference type="SAM" id="Phobius"/>
    </source>
</evidence>
<protein>
    <submittedName>
        <fullName evidence="2">Uncharacterized protein</fullName>
    </submittedName>
</protein>
<reference evidence="2" key="1">
    <citation type="submission" date="2020-11" db="EMBL/GenBank/DDBJ databases">
        <authorList>
            <consortium name="DOE Joint Genome Institute"/>
            <person name="Ahrendt S."/>
            <person name="Riley R."/>
            <person name="Andreopoulos W."/>
            <person name="Labutti K."/>
            <person name="Pangilinan J."/>
            <person name="Ruiz-Duenas F.J."/>
            <person name="Barrasa J.M."/>
            <person name="Sanchez-Garcia M."/>
            <person name="Camarero S."/>
            <person name="Miyauchi S."/>
            <person name="Serrano A."/>
            <person name="Linde D."/>
            <person name="Babiker R."/>
            <person name="Drula E."/>
            <person name="Ayuso-Fernandez I."/>
            <person name="Pacheco R."/>
            <person name="Padilla G."/>
            <person name="Ferreira P."/>
            <person name="Barriuso J."/>
            <person name="Kellner H."/>
            <person name="Castanera R."/>
            <person name="Alfaro M."/>
            <person name="Ramirez L."/>
            <person name="Pisabarro A.G."/>
            <person name="Kuo A."/>
            <person name="Tritt A."/>
            <person name="Lipzen A."/>
            <person name="He G."/>
            <person name="Yan M."/>
            <person name="Ng V."/>
            <person name="Cullen D."/>
            <person name="Martin F."/>
            <person name="Rosso M.-N."/>
            <person name="Henrissat B."/>
            <person name="Hibbett D."/>
            <person name="Martinez A.T."/>
            <person name="Grigoriev I.V."/>
        </authorList>
    </citation>
    <scope>NUCLEOTIDE SEQUENCE</scope>
    <source>
        <strain evidence="2">CBS 247.69</strain>
    </source>
</reference>
<sequence>MYGFFLPSPLPTPAPAPMIHRGPLGNRKQKEAYPRLHDDVVQRGSRNESPRVLNGPLFFIFLFLLFCCFWVLVQGRVQVTTPSIPPKFLHSIT</sequence>
<keyword evidence="3" id="KW-1185">Reference proteome</keyword>
<evidence type="ECO:0000313" key="2">
    <source>
        <dbReference type="EMBL" id="KAF9461855.1"/>
    </source>
</evidence>
<gene>
    <name evidence="2" type="ORF">BDZ94DRAFT_1262794</name>
</gene>
<feature type="transmembrane region" description="Helical" evidence="1">
    <location>
        <begin position="52"/>
        <end position="73"/>
    </location>
</feature>
<accession>A0A9P5Y647</accession>
<organism evidence="2 3">
    <name type="scientific">Collybia nuda</name>
    <dbReference type="NCBI Taxonomy" id="64659"/>
    <lineage>
        <taxon>Eukaryota</taxon>
        <taxon>Fungi</taxon>
        <taxon>Dikarya</taxon>
        <taxon>Basidiomycota</taxon>
        <taxon>Agaricomycotina</taxon>
        <taxon>Agaricomycetes</taxon>
        <taxon>Agaricomycetidae</taxon>
        <taxon>Agaricales</taxon>
        <taxon>Tricholomatineae</taxon>
        <taxon>Clitocybaceae</taxon>
        <taxon>Collybia</taxon>
    </lineage>
</organism>
<dbReference type="EMBL" id="MU150278">
    <property type="protein sequence ID" value="KAF9461855.1"/>
    <property type="molecule type" value="Genomic_DNA"/>
</dbReference>
<dbReference type="AlphaFoldDB" id="A0A9P5Y647"/>